<comment type="caution">
    <text evidence="1">The sequence shown here is derived from an EMBL/GenBank/DDBJ whole genome shotgun (WGS) entry which is preliminary data.</text>
</comment>
<evidence type="ECO:0000313" key="1">
    <source>
        <dbReference type="EMBL" id="HIH07772.1"/>
    </source>
</evidence>
<protein>
    <submittedName>
        <fullName evidence="1">Uncharacterized protein</fullName>
    </submittedName>
</protein>
<accession>A0A7J4IQR3</accession>
<name>A0A7J4IQR3_9ARCH</name>
<organism evidence="1 2">
    <name type="scientific">Candidatus Iainarchaeum sp</name>
    <dbReference type="NCBI Taxonomy" id="3101447"/>
    <lineage>
        <taxon>Archaea</taxon>
        <taxon>Candidatus Iainarchaeota</taxon>
        <taxon>Candidatus Iainarchaeia</taxon>
        <taxon>Candidatus Iainarchaeales</taxon>
        <taxon>Candidatus Iainarchaeaceae</taxon>
        <taxon>Candidatus Iainarchaeum</taxon>
    </lineage>
</organism>
<reference evidence="2" key="1">
    <citation type="journal article" date="2020" name="bioRxiv">
        <title>A rank-normalized archaeal taxonomy based on genome phylogeny resolves widespread incomplete and uneven classifications.</title>
        <authorList>
            <person name="Rinke C."/>
            <person name="Chuvochina M."/>
            <person name="Mussig A.J."/>
            <person name="Chaumeil P.-A."/>
            <person name="Waite D.W."/>
            <person name="Whitman W.B."/>
            <person name="Parks D.H."/>
            <person name="Hugenholtz P."/>
        </authorList>
    </citation>
    <scope>NUCLEOTIDE SEQUENCE [LARGE SCALE GENOMIC DNA]</scope>
</reference>
<evidence type="ECO:0000313" key="2">
    <source>
        <dbReference type="Proteomes" id="UP000577419"/>
    </source>
</evidence>
<sequence>MHRQVKTLKSLEAEVRWVQENVKLVRQNLEEIQKYFGGRTYDEILRRGTNYLTFCPDLTFCLIKRLRLNGFNPTLVVQEHGFFKIPAFHAAIEVPTSEGIYTVNFTGTRTAQIYKGKFNDKLSFRLPTLAVTKIKVTPKLGKSRTFFNILGLGSWREIDKRLKFVKPEHLERISKALDRKSDPRKLEEKLTKKPEIKRLRMR</sequence>
<dbReference type="EMBL" id="DUFG01000001">
    <property type="protein sequence ID" value="HIH07772.1"/>
    <property type="molecule type" value="Genomic_DNA"/>
</dbReference>
<dbReference type="Proteomes" id="UP000577419">
    <property type="component" value="Unassembled WGS sequence"/>
</dbReference>
<dbReference type="AlphaFoldDB" id="A0A7J4IQR3"/>
<proteinExistence type="predicted"/>
<gene>
    <name evidence="1" type="ORF">HA237_00210</name>
</gene>